<reference evidence="1 2" key="1">
    <citation type="submission" date="2019-02" db="EMBL/GenBank/DDBJ databases">
        <title>Deep-cultivation of Planctomycetes and their phenomic and genomic characterization uncovers novel biology.</title>
        <authorList>
            <person name="Wiegand S."/>
            <person name="Jogler M."/>
            <person name="Boedeker C."/>
            <person name="Pinto D."/>
            <person name="Vollmers J."/>
            <person name="Rivas-Marin E."/>
            <person name="Kohn T."/>
            <person name="Peeters S.H."/>
            <person name="Heuer A."/>
            <person name="Rast P."/>
            <person name="Oberbeckmann S."/>
            <person name="Bunk B."/>
            <person name="Jeske O."/>
            <person name="Meyerdierks A."/>
            <person name="Storesund J.E."/>
            <person name="Kallscheuer N."/>
            <person name="Luecker S."/>
            <person name="Lage O.M."/>
            <person name="Pohl T."/>
            <person name="Merkel B.J."/>
            <person name="Hornburger P."/>
            <person name="Mueller R.-W."/>
            <person name="Bruemmer F."/>
            <person name="Labrenz M."/>
            <person name="Spormann A.M."/>
            <person name="Op Den Camp H."/>
            <person name="Overmann J."/>
            <person name="Amann R."/>
            <person name="Jetten M.S.M."/>
            <person name="Mascher T."/>
            <person name="Medema M.H."/>
            <person name="Devos D.P."/>
            <person name="Kaster A.-K."/>
            <person name="Ovreas L."/>
            <person name="Rohde M."/>
            <person name="Galperin M.Y."/>
            <person name="Jogler C."/>
        </authorList>
    </citation>
    <scope>NUCLEOTIDE SEQUENCE [LARGE SCALE GENOMIC DNA]</scope>
    <source>
        <strain evidence="1 2">CA54</strain>
    </source>
</reference>
<evidence type="ECO:0000313" key="1">
    <source>
        <dbReference type="EMBL" id="TWU06999.1"/>
    </source>
</evidence>
<proteinExistence type="predicted"/>
<dbReference type="Proteomes" id="UP000320735">
    <property type="component" value="Unassembled WGS sequence"/>
</dbReference>
<keyword evidence="2" id="KW-1185">Reference proteome</keyword>
<name>A0A5C6B6P0_9PLAN</name>
<comment type="caution">
    <text evidence="1">The sequence shown here is derived from an EMBL/GenBank/DDBJ whole genome shotgun (WGS) entry which is preliminary data.</text>
</comment>
<accession>A0A5C6B6P0</accession>
<evidence type="ECO:0000313" key="2">
    <source>
        <dbReference type="Proteomes" id="UP000320735"/>
    </source>
</evidence>
<protein>
    <submittedName>
        <fullName evidence="1">Uncharacterized protein</fullName>
    </submittedName>
</protein>
<sequence>MNNLKSLTSSCCQLLTWYVSRVVAIDKVTTMLNASLPTPT</sequence>
<organism evidence="1 2">
    <name type="scientific">Symmachiella macrocystis</name>
    <dbReference type="NCBI Taxonomy" id="2527985"/>
    <lineage>
        <taxon>Bacteria</taxon>
        <taxon>Pseudomonadati</taxon>
        <taxon>Planctomycetota</taxon>
        <taxon>Planctomycetia</taxon>
        <taxon>Planctomycetales</taxon>
        <taxon>Planctomycetaceae</taxon>
        <taxon>Symmachiella</taxon>
    </lineage>
</organism>
<dbReference type="AlphaFoldDB" id="A0A5C6B6P0"/>
<gene>
    <name evidence="1" type="ORF">CA54_54030</name>
</gene>
<dbReference type="EMBL" id="SJPP01000003">
    <property type="protein sequence ID" value="TWU06999.1"/>
    <property type="molecule type" value="Genomic_DNA"/>
</dbReference>